<accession>A0A031WGQ9</accession>
<protein>
    <submittedName>
        <fullName evidence="3">Uncharacterized protein</fullName>
    </submittedName>
</protein>
<evidence type="ECO:0000313" key="11">
    <source>
        <dbReference type="Proteomes" id="UP000189137"/>
    </source>
</evidence>
<dbReference type="EMBL" id="DAEQIJ010000010">
    <property type="protein sequence ID" value="HBH2620505.1"/>
    <property type="molecule type" value="Genomic_DNA"/>
</dbReference>
<reference evidence="4" key="4">
    <citation type="submission" date="2021-06" db="EMBL/GenBank/DDBJ databases">
        <authorList>
            <consortium name="NCBI Pathogen Detection Project"/>
        </authorList>
    </citation>
    <scope>NUCLEOTIDE SEQUENCE</scope>
    <source>
        <strain evidence="5">Clostridioides</strain>
        <strain evidence="4">HN1000</strain>
    </source>
</reference>
<proteinExistence type="predicted"/>
<dbReference type="EMBL" id="CAAJVP010000022">
    <property type="protein sequence ID" value="VHY19431.1"/>
    <property type="molecule type" value="Genomic_DNA"/>
</dbReference>
<evidence type="ECO:0000313" key="9">
    <source>
        <dbReference type="EMBL" id="VFD54319.1"/>
    </source>
</evidence>
<evidence type="ECO:0000313" key="13">
    <source>
        <dbReference type="Proteomes" id="UP000372533"/>
    </source>
</evidence>
<dbReference type="EMBL" id="LK932534">
    <property type="protein sequence ID" value="CDS90087.1"/>
    <property type="molecule type" value="Genomic_DNA"/>
</dbReference>
<dbReference type="PATRIC" id="fig|1496.1371.peg.3766"/>
<evidence type="ECO:0000313" key="2">
    <source>
        <dbReference type="EMBL" id="CDS90286.1"/>
    </source>
</evidence>
<dbReference type="Proteomes" id="UP000879542">
    <property type="component" value="Unassembled WGS sequence"/>
</dbReference>
<name>A0A031WGQ9_CLODI</name>
<reference evidence="4" key="2">
    <citation type="journal article" date="2018" name="Genome Biol.">
        <title>SKESA: strategic k-mer extension for scrupulous assemblies.</title>
        <authorList>
            <person name="Souvorov A."/>
            <person name="Agarwala R."/>
            <person name="Lipman D.J."/>
        </authorList>
    </citation>
    <scope>NUCLEOTIDE SEQUENCE</scope>
    <source>
        <strain evidence="5">Clostridioides</strain>
        <strain evidence="4">HN1000</strain>
    </source>
</reference>
<evidence type="ECO:0000313" key="14">
    <source>
        <dbReference type="Proteomes" id="UP000411588"/>
    </source>
</evidence>
<reference evidence="12 14" key="3">
    <citation type="submission" date="2019-02" db="EMBL/GenBank/DDBJ databases">
        <authorList>
            <consortium name="Pathogen Informatics"/>
        </authorList>
    </citation>
    <scope>NUCLEOTIDE SEQUENCE [LARGE SCALE GENOMIC DNA]</scope>
    <source>
        <strain evidence="9 12">078GUE027</strain>
        <strain evidence="8">Clo34</strain>
        <strain evidence="14">clo34</strain>
        <strain evidence="13">tl291</strain>
        <strain evidence="10">Tl291</strain>
        <strain evidence="7 11">VRECD0157</strain>
    </source>
</reference>
<dbReference type="RefSeq" id="WP_003420681.1">
    <property type="nucleotide sequence ID" value="NZ_AP025558.1"/>
</dbReference>
<dbReference type="EMBL" id="FUPS01000009">
    <property type="protein sequence ID" value="SJS69212.1"/>
    <property type="molecule type" value="Genomic_DNA"/>
</dbReference>
<dbReference type="GeneID" id="66356076"/>
<dbReference type="EMBL" id="DAEQIJ010000071">
    <property type="protein sequence ID" value="HBH2622502.1"/>
    <property type="molecule type" value="Genomic_DNA"/>
</dbReference>
<evidence type="ECO:0000313" key="5">
    <source>
        <dbReference type="EMBL" id="HBH2620505.1"/>
    </source>
</evidence>
<sequence>MFKKMAVLKDIATKIGRKKAYELLEMVEGNDAFVAEVKIKKNGIESKKEEIMLKDNQKIILEYIEG</sequence>
<gene>
    <name evidence="3" type="ORF">BN1095_1300066</name>
    <name evidence="1" type="ORF">BN1096_790021</name>
    <name evidence="2" type="ORF">BN1097_790021</name>
    <name evidence="4" type="ORF">KRM00_000503</name>
    <name evidence="5" type="ORF">KRQ00_002271</name>
    <name evidence="6" type="ORF">KRQ00_004381</name>
    <name evidence="10" type="ORF">SAMEA1402366_03375</name>
    <name evidence="8" type="ORF">SAMEA1402399_02841</name>
    <name evidence="9" type="ORF">SAMEA1710456_01804</name>
    <name evidence="7" type="ORF">SAMEA3375112_02678</name>
</gene>
<evidence type="ECO:0000313" key="4">
    <source>
        <dbReference type="EMBL" id="HBH1541050.1"/>
    </source>
</evidence>
<dbReference type="Proteomes" id="UP000411588">
    <property type="component" value="Unassembled WGS sequence"/>
</dbReference>
<evidence type="ECO:0000313" key="3">
    <source>
        <dbReference type="EMBL" id="CDS93159.1"/>
    </source>
</evidence>
<dbReference type="AlphaFoldDB" id="A0A031WGQ9"/>
<dbReference type="Proteomes" id="UP000346772">
    <property type="component" value="Unassembled WGS sequence"/>
</dbReference>
<dbReference type="EMBL" id="CAADAT010000009">
    <property type="protein sequence ID" value="VFD54319.1"/>
    <property type="molecule type" value="Genomic_DNA"/>
</dbReference>
<dbReference type="EMBL" id="LK932419">
    <property type="protein sequence ID" value="CDS90286.1"/>
    <property type="molecule type" value="Genomic_DNA"/>
</dbReference>
<organism evidence="3">
    <name type="scientific">Clostridioides difficile</name>
    <name type="common">Peptoclostridium difficile</name>
    <dbReference type="NCBI Taxonomy" id="1496"/>
    <lineage>
        <taxon>Bacteria</taxon>
        <taxon>Bacillati</taxon>
        <taxon>Bacillota</taxon>
        <taxon>Clostridia</taxon>
        <taxon>Peptostreptococcales</taxon>
        <taxon>Peptostreptococcaceae</taxon>
        <taxon>Clostridioides</taxon>
    </lineage>
</organism>
<dbReference type="Proteomes" id="UP000372533">
    <property type="component" value="Unassembled WGS sequence"/>
</dbReference>
<dbReference type="EMBL" id="LK932773">
    <property type="protein sequence ID" value="CDS93159.1"/>
    <property type="molecule type" value="Genomic_DNA"/>
</dbReference>
<evidence type="ECO:0000313" key="6">
    <source>
        <dbReference type="EMBL" id="HBH2622502.1"/>
    </source>
</evidence>
<dbReference type="OrthoDB" id="1753958at2"/>
<dbReference type="Proteomes" id="UP000189137">
    <property type="component" value="Unassembled WGS sequence"/>
</dbReference>
<evidence type="ECO:0000313" key="8">
    <source>
        <dbReference type="EMBL" id="VFD33946.1"/>
    </source>
</evidence>
<dbReference type="Proteomes" id="UP000878956">
    <property type="component" value="Unassembled WGS sequence"/>
</dbReference>
<dbReference type="EMBL" id="CAADAN010000011">
    <property type="protein sequence ID" value="VFD33946.1"/>
    <property type="molecule type" value="Genomic_DNA"/>
</dbReference>
<evidence type="ECO:0000313" key="10">
    <source>
        <dbReference type="EMBL" id="VHY19431.1"/>
    </source>
</evidence>
<dbReference type="KEGG" id="pdf:CD630DERM_36090"/>
<evidence type="ECO:0000313" key="12">
    <source>
        <dbReference type="Proteomes" id="UP000346772"/>
    </source>
</evidence>
<reference evidence="3" key="1">
    <citation type="submission" date="2014-07" db="EMBL/GenBank/DDBJ databases">
        <authorList>
            <person name="Monot Marc"/>
        </authorList>
    </citation>
    <scope>NUCLEOTIDE SEQUENCE</scope>
    <source>
        <strain evidence="3">7032989</strain>
        <strain evidence="2">7032994</strain>
    </source>
</reference>
<evidence type="ECO:0000313" key="7">
    <source>
        <dbReference type="EMBL" id="SJS69212.1"/>
    </source>
</evidence>
<evidence type="ECO:0000313" key="1">
    <source>
        <dbReference type="EMBL" id="CDS90087.1"/>
    </source>
</evidence>
<dbReference type="EMBL" id="DAEPXK010000004">
    <property type="protein sequence ID" value="HBH1541050.1"/>
    <property type="molecule type" value="Genomic_DNA"/>
</dbReference>